<dbReference type="AlphaFoldDB" id="A0A1X7DPR0"/>
<gene>
    <name evidence="2" type="ORF">SAMN02982989_5687</name>
</gene>
<sequence length="182" mass="19623">MRRMRRQRLPGSHGFPAYSGIFMMLAVAAADAFPGFANAAEPVTLAVSDFDFRDTSGEARDQSAEHAKRLKALGITLQEGLSAIGRLNIVPMTCETGGCTARTAGLEALSIKARDVGATYLLIGEVRKLSTLVGGVKFAVLDLTSNKPTCDRFLSYRGDTDEAWRRAAAFAAQDIEKHCLPK</sequence>
<accession>A0A1X7DPR0</accession>
<keyword evidence="3" id="KW-1185">Reference proteome</keyword>
<feature type="signal peptide" evidence="1">
    <location>
        <begin position="1"/>
        <end position="39"/>
    </location>
</feature>
<name>A0A1X7DPR0_9HYPH</name>
<evidence type="ECO:0000256" key="1">
    <source>
        <dbReference type="SAM" id="SignalP"/>
    </source>
</evidence>
<dbReference type="Pfam" id="PF11684">
    <property type="entry name" value="DUF3280"/>
    <property type="match status" value="1"/>
</dbReference>
<proteinExistence type="predicted"/>
<evidence type="ECO:0000313" key="2">
    <source>
        <dbReference type="EMBL" id="SMF19296.1"/>
    </source>
</evidence>
<evidence type="ECO:0000313" key="3">
    <source>
        <dbReference type="Proteomes" id="UP000192903"/>
    </source>
</evidence>
<dbReference type="EMBL" id="FXAF01000003">
    <property type="protein sequence ID" value="SMF19296.1"/>
    <property type="molecule type" value="Genomic_DNA"/>
</dbReference>
<protein>
    <recommendedName>
        <fullName evidence="4">DUF2380 domain-containing protein</fullName>
    </recommendedName>
</protein>
<keyword evidence="1" id="KW-0732">Signal</keyword>
<evidence type="ECO:0008006" key="4">
    <source>
        <dbReference type="Google" id="ProtNLM"/>
    </source>
</evidence>
<reference evidence="3" key="1">
    <citation type="submission" date="2017-04" db="EMBL/GenBank/DDBJ databases">
        <authorList>
            <person name="Varghese N."/>
            <person name="Submissions S."/>
        </authorList>
    </citation>
    <scope>NUCLEOTIDE SEQUENCE [LARGE SCALE GENOMIC DNA]</scope>
    <source>
        <strain evidence="3">B4P</strain>
    </source>
</reference>
<dbReference type="Proteomes" id="UP000192903">
    <property type="component" value="Unassembled WGS sequence"/>
</dbReference>
<organism evidence="2 3">
    <name type="scientific">Xaviernesmea oryzae</name>
    <dbReference type="NCBI Taxonomy" id="464029"/>
    <lineage>
        <taxon>Bacteria</taxon>
        <taxon>Pseudomonadati</taxon>
        <taxon>Pseudomonadota</taxon>
        <taxon>Alphaproteobacteria</taxon>
        <taxon>Hyphomicrobiales</taxon>
        <taxon>Rhizobiaceae</taxon>
        <taxon>Rhizobium/Agrobacterium group</taxon>
        <taxon>Xaviernesmea</taxon>
    </lineage>
</organism>
<feature type="chain" id="PRO_5012100916" description="DUF2380 domain-containing protein" evidence="1">
    <location>
        <begin position="40"/>
        <end position="182"/>
    </location>
</feature>
<dbReference type="InterPro" id="IPR021698">
    <property type="entry name" value="DUF3280"/>
</dbReference>